<protein>
    <recommendedName>
        <fullName evidence="2">DUF4367 domain-containing protein</fullName>
    </recommendedName>
</protein>
<sequence length="373" mass="42246">MNCPNKGTWQAYLDYEVNENEREGLKNHAAGCSQCQKIIEELQELDQWTTQRLIPFQQDIRERVAVNIQEHEITNLKMKQQKPVVRRDIWMSNRIKKWVAVAASVTVLTGLLTFSPVQQAVADFLSIFRVQKFQMVQINSSDLEQMARAIETKVGEVDLQQFGKMEVSKKQEHMKLPLSKVQSQLPFQLKQPSYLPTGLSLADQVSVHTEGQAEFQLNVKEANSLLKGLGAQTFLPESLEGKDFSVRVPAGVRLDYVNGEGYSFTLSQFSSPELTVPDGVDPRDLRSALLDLPILPSDFRRQLASIEDWQNTMIIPDTGEGTIEKITIDSKEVIFGENKNGRSNLMWIDQGVIYQLNGHLQREEAVKIVESLS</sequence>
<evidence type="ECO:0000313" key="4">
    <source>
        <dbReference type="Proteomes" id="UP000183997"/>
    </source>
</evidence>
<dbReference type="RefSeq" id="WP_072910670.1">
    <property type="nucleotide sequence ID" value="NZ_FRAR01000005.1"/>
</dbReference>
<reference evidence="4" key="1">
    <citation type="submission" date="2016-11" db="EMBL/GenBank/DDBJ databases">
        <authorList>
            <person name="Varghese N."/>
            <person name="Submissions S."/>
        </authorList>
    </citation>
    <scope>NUCLEOTIDE SEQUENCE [LARGE SCALE GENOMIC DNA]</scope>
    <source>
        <strain evidence="4">DSM 10349</strain>
    </source>
</reference>
<feature type="transmembrane region" description="Helical" evidence="1">
    <location>
        <begin position="98"/>
        <end position="117"/>
    </location>
</feature>
<evidence type="ECO:0000313" key="3">
    <source>
        <dbReference type="EMBL" id="SHK03107.1"/>
    </source>
</evidence>
<dbReference type="InterPro" id="IPR025377">
    <property type="entry name" value="DUF4367"/>
</dbReference>
<dbReference type="EMBL" id="FRAR01000005">
    <property type="protein sequence ID" value="SHK03107.1"/>
    <property type="molecule type" value="Genomic_DNA"/>
</dbReference>
<gene>
    <name evidence="3" type="ORF">SAMN02745123_00471</name>
</gene>
<keyword evidence="1" id="KW-1133">Transmembrane helix</keyword>
<accession>A0A1M6P565</accession>
<keyword evidence="1" id="KW-0472">Membrane</keyword>
<dbReference type="OrthoDB" id="2079550at2"/>
<dbReference type="AlphaFoldDB" id="A0A1M6P565"/>
<dbReference type="Pfam" id="PF14285">
    <property type="entry name" value="DUF4367"/>
    <property type="match status" value="1"/>
</dbReference>
<proteinExistence type="predicted"/>
<evidence type="ECO:0000256" key="1">
    <source>
        <dbReference type="SAM" id="Phobius"/>
    </source>
</evidence>
<keyword evidence="1" id="KW-0812">Transmembrane</keyword>
<feature type="domain" description="DUF4367" evidence="2">
    <location>
        <begin position="315"/>
        <end position="372"/>
    </location>
</feature>
<dbReference type="STRING" id="1121421.SAMN02745123_00471"/>
<organism evidence="3 4">
    <name type="scientific">Desulforamulus aeronauticus DSM 10349</name>
    <dbReference type="NCBI Taxonomy" id="1121421"/>
    <lineage>
        <taxon>Bacteria</taxon>
        <taxon>Bacillati</taxon>
        <taxon>Bacillota</taxon>
        <taxon>Clostridia</taxon>
        <taxon>Eubacteriales</taxon>
        <taxon>Peptococcaceae</taxon>
        <taxon>Desulforamulus</taxon>
    </lineage>
</organism>
<dbReference type="Proteomes" id="UP000183997">
    <property type="component" value="Unassembled WGS sequence"/>
</dbReference>
<keyword evidence="4" id="KW-1185">Reference proteome</keyword>
<evidence type="ECO:0000259" key="2">
    <source>
        <dbReference type="Pfam" id="PF14285"/>
    </source>
</evidence>
<name>A0A1M6P565_9FIRM</name>